<reference evidence="2" key="1">
    <citation type="submission" date="2017-12" db="EMBL/GenBank/DDBJ databases">
        <authorList>
            <person name="Diaz M."/>
        </authorList>
    </citation>
    <scope>NUCLEOTIDE SEQUENCE [LARGE SCALE GENOMIC DNA]</scope>
    <source>
        <strain evidence="2">FI11154</strain>
    </source>
</reference>
<organism evidence="1 2">
    <name type="scientific">Ochrobactrum soli</name>
    <dbReference type="NCBI Taxonomy" id="2448455"/>
    <lineage>
        <taxon>Bacteria</taxon>
        <taxon>Pseudomonadati</taxon>
        <taxon>Pseudomonadota</taxon>
        <taxon>Alphaproteobacteria</taxon>
        <taxon>Hyphomicrobiales</taxon>
        <taxon>Brucellaceae</taxon>
        <taxon>Brucella/Ochrobactrum group</taxon>
        <taxon>Ochrobactrum</taxon>
    </lineage>
</organism>
<protein>
    <submittedName>
        <fullName evidence="1">Uncharacterized protein</fullName>
    </submittedName>
</protein>
<gene>
    <name evidence="1" type="ORF">OHAE_2845</name>
</gene>
<accession>A0A2P9HFN2</accession>
<evidence type="ECO:0000313" key="2">
    <source>
        <dbReference type="Proteomes" id="UP000246073"/>
    </source>
</evidence>
<name>A0A2P9HFN2_9HYPH</name>
<evidence type="ECO:0000313" key="1">
    <source>
        <dbReference type="EMBL" id="SPL62913.1"/>
    </source>
</evidence>
<dbReference type="Proteomes" id="UP000246073">
    <property type="component" value="Unassembled WGS sequence"/>
</dbReference>
<dbReference type="AlphaFoldDB" id="A0A2P9HFN2"/>
<dbReference type="EMBL" id="OOFM01000004">
    <property type="protein sequence ID" value="SPL62913.1"/>
    <property type="molecule type" value="Genomic_DNA"/>
</dbReference>
<sequence length="45" mass="5213">MGPPRKISWRVWLEEHPEIIGKQAADDVSRIYGPAHLDPTDSRRM</sequence>
<proteinExistence type="predicted"/>